<accession>A0A0F9KKN1</accession>
<dbReference type="GO" id="GO:0006355">
    <property type="term" value="P:regulation of DNA-templated transcription"/>
    <property type="evidence" value="ECO:0007669"/>
    <property type="project" value="InterPro"/>
</dbReference>
<comment type="caution">
    <text evidence="2">The sequence shown here is derived from an EMBL/GenBank/DDBJ whole genome shotgun (WGS) entry which is preliminary data.</text>
</comment>
<name>A0A0F9KKN1_9ZZZZ</name>
<dbReference type="SUPFAM" id="SSF47598">
    <property type="entry name" value="Ribbon-helix-helix"/>
    <property type="match status" value="1"/>
</dbReference>
<feature type="domain" description="Ribbon-helix-helix protein CopG" evidence="1">
    <location>
        <begin position="4"/>
        <end position="43"/>
    </location>
</feature>
<organism evidence="2">
    <name type="scientific">marine sediment metagenome</name>
    <dbReference type="NCBI Taxonomy" id="412755"/>
    <lineage>
        <taxon>unclassified sequences</taxon>
        <taxon>metagenomes</taxon>
        <taxon>ecological metagenomes</taxon>
    </lineage>
</organism>
<proteinExistence type="predicted"/>
<dbReference type="InterPro" id="IPR002145">
    <property type="entry name" value="CopG"/>
</dbReference>
<dbReference type="AlphaFoldDB" id="A0A0F9KKN1"/>
<reference evidence="2" key="1">
    <citation type="journal article" date="2015" name="Nature">
        <title>Complex archaea that bridge the gap between prokaryotes and eukaryotes.</title>
        <authorList>
            <person name="Spang A."/>
            <person name="Saw J.H."/>
            <person name="Jorgensen S.L."/>
            <person name="Zaremba-Niedzwiedzka K."/>
            <person name="Martijn J."/>
            <person name="Lind A.E."/>
            <person name="van Eijk R."/>
            <person name="Schleper C."/>
            <person name="Guy L."/>
            <person name="Ettema T.J."/>
        </authorList>
    </citation>
    <scope>NUCLEOTIDE SEQUENCE</scope>
</reference>
<evidence type="ECO:0000259" key="1">
    <source>
        <dbReference type="Pfam" id="PF01402"/>
    </source>
</evidence>
<dbReference type="InterPro" id="IPR013321">
    <property type="entry name" value="Arc_rbn_hlx_hlx"/>
</dbReference>
<sequence>MILISVNIPESYLNTLENLVTGGRFPNRAEAIRTAVRDFIKEEFYRAKSEMDYIEFGAMNTIRYKDNDGDWVTHKVIK</sequence>
<dbReference type="CDD" id="cd22231">
    <property type="entry name" value="RHH_NikR_HicB-like"/>
    <property type="match status" value="1"/>
</dbReference>
<gene>
    <name evidence="2" type="ORF">LCGC14_1691820</name>
</gene>
<dbReference type="Gene3D" id="1.10.1220.10">
    <property type="entry name" value="Met repressor-like"/>
    <property type="match status" value="1"/>
</dbReference>
<dbReference type="InterPro" id="IPR010985">
    <property type="entry name" value="Ribbon_hlx_hlx"/>
</dbReference>
<protein>
    <recommendedName>
        <fullName evidence="1">Ribbon-helix-helix protein CopG domain-containing protein</fullName>
    </recommendedName>
</protein>
<dbReference type="EMBL" id="LAZR01014809">
    <property type="protein sequence ID" value="KKM15855.1"/>
    <property type="molecule type" value="Genomic_DNA"/>
</dbReference>
<dbReference type="Pfam" id="PF01402">
    <property type="entry name" value="RHH_1"/>
    <property type="match status" value="1"/>
</dbReference>
<evidence type="ECO:0000313" key="2">
    <source>
        <dbReference type="EMBL" id="KKM15855.1"/>
    </source>
</evidence>